<proteinExistence type="predicted"/>
<keyword evidence="2" id="KW-0238">DNA-binding</keyword>
<keyword evidence="3" id="KW-1185">Reference proteome</keyword>
<accession>A0ABY5ZPS7</accession>
<dbReference type="NCBIfam" id="TIGR01439">
    <property type="entry name" value="lp_hng_hel_AbrB"/>
    <property type="match status" value="1"/>
</dbReference>
<evidence type="ECO:0000259" key="1">
    <source>
        <dbReference type="SMART" id="SM00966"/>
    </source>
</evidence>
<dbReference type="Gene3D" id="2.10.260.10">
    <property type="match status" value="1"/>
</dbReference>
<gene>
    <name evidence="2" type="ORF">L9S41_00820</name>
</gene>
<organism evidence="2 3">
    <name type="scientific">Geoalkalibacter halelectricus</name>
    <dbReference type="NCBI Taxonomy" id="2847045"/>
    <lineage>
        <taxon>Bacteria</taxon>
        <taxon>Pseudomonadati</taxon>
        <taxon>Thermodesulfobacteriota</taxon>
        <taxon>Desulfuromonadia</taxon>
        <taxon>Desulfuromonadales</taxon>
        <taxon>Geoalkalibacteraceae</taxon>
        <taxon>Geoalkalibacter</taxon>
    </lineage>
</organism>
<evidence type="ECO:0000313" key="2">
    <source>
        <dbReference type="EMBL" id="UWZ79957.1"/>
    </source>
</evidence>
<dbReference type="EMBL" id="CP092109">
    <property type="protein sequence ID" value="UWZ79957.1"/>
    <property type="molecule type" value="Genomic_DNA"/>
</dbReference>
<protein>
    <submittedName>
        <fullName evidence="2">AbrB/MazE/SpoVT family DNA-binding domain-containing protein</fullName>
    </submittedName>
</protein>
<dbReference type="Pfam" id="PF04014">
    <property type="entry name" value="MazE_antitoxin"/>
    <property type="match status" value="1"/>
</dbReference>
<dbReference type="GO" id="GO:0003677">
    <property type="term" value="F:DNA binding"/>
    <property type="evidence" value="ECO:0007669"/>
    <property type="project" value="UniProtKB-KW"/>
</dbReference>
<dbReference type="Proteomes" id="UP001060414">
    <property type="component" value="Chromosome"/>
</dbReference>
<dbReference type="SUPFAM" id="SSF89447">
    <property type="entry name" value="AbrB/MazE/MraZ-like"/>
    <property type="match status" value="1"/>
</dbReference>
<dbReference type="InterPro" id="IPR007159">
    <property type="entry name" value="SpoVT-AbrB_dom"/>
</dbReference>
<reference evidence="2" key="1">
    <citation type="journal article" date="2022" name="Environ. Microbiol.">
        <title>Geoalkalibacter halelectricus SAP #1 sp. nov. possessing extracellular electron transfer and mineral#reducing capabilities from a haloalkaline environment.</title>
        <authorList>
            <person name="Yadav S."/>
            <person name="Singh R."/>
            <person name="Sundharam S.S."/>
            <person name="Chaudhary S."/>
            <person name="Krishnamurthi S."/>
            <person name="Patil S.A."/>
        </authorList>
    </citation>
    <scope>NUCLEOTIDE SEQUENCE</scope>
    <source>
        <strain evidence="2">SAP-1</strain>
    </source>
</reference>
<sequence length="83" mass="9424">MEIVRLSSKGQFVLPKSIRDRHHWEAGTEFIIIERGSELIIRPARVFPPSELEAPDAPSVYQGKALSLEEMDQAVRDEAGKHR</sequence>
<name>A0ABY5ZPS7_9BACT</name>
<evidence type="ECO:0000313" key="3">
    <source>
        <dbReference type="Proteomes" id="UP001060414"/>
    </source>
</evidence>
<dbReference type="InterPro" id="IPR037914">
    <property type="entry name" value="SpoVT-AbrB_sf"/>
</dbReference>
<dbReference type="RefSeq" id="WP_260748310.1">
    <property type="nucleotide sequence ID" value="NZ_CP092109.1"/>
</dbReference>
<feature type="domain" description="SpoVT-AbrB" evidence="1">
    <location>
        <begin position="4"/>
        <end position="49"/>
    </location>
</feature>
<dbReference type="SMART" id="SM00966">
    <property type="entry name" value="SpoVT_AbrB"/>
    <property type="match status" value="1"/>
</dbReference>